<accession>A0A1H1H7W5</accession>
<dbReference type="InterPro" id="IPR038694">
    <property type="entry name" value="DUF427_sf"/>
</dbReference>
<keyword evidence="3" id="KW-1185">Reference proteome</keyword>
<proteinExistence type="predicted"/>
<dbReference type="InterPro" id="IPR007361">
    <property type="entry name" value="DUF427"/>
</dbReference>
<sequence length="259" mass="29374">MALTLGRGPLSATPSAAVNYEIVGPGHRLFFQDFPRRVRTVFGGEVVADTREGKLLHETGSIPQLYIPEKDLRTELLVPSEHTTVCPYKGEAVYRSVRAGDRTAENAAWSYTGPEWMRGYTALAWEAMDAWYDEAEEIHGHLRDPYHRVDVRASNRRVRVRLDGRIVADTARPMVLSETGLPNRMYIPPEDVRMELLEPSSTRTVCPYKGEAVYWSLRAGDERLEDVAWSYPQPLENALKAAGYLCFAHDRLTIEELPR</sequence>
<dbReference type="RefSeq" id="WP_093261162.1">
    <property type="nucleotide sequence ID" value="NZ_FNKK01000002.1"/>
</dbReference>
<dbReference type="PANTHER" id="PTHR34310:SF9">
    <property type="entry name" value="BLR5716 PROTEIN"/>
    <property type="match status" value="1"/>
</dbReference>
<dbReference type="EMBL" id="FNKK01000002">
    <property type="protein sequence ID" value="SDR21547.1"/>
    <property type="molecule type" value="Genomic_DNA"/>
</dbReference>
<evidence type="ECO:0000313" key="3">
    <source>
        <dbReference type="Proteomes" id="UP000217103"/>
    </source>
</evidence>
<gene>
    <name evidence="2" type="ORF">SAMN04489764_4141</name>
</gene>
<feature type="domain" description="DUF427" evidence="1">
    <location>
        <begin position="38"/>
        <end position="115"/>
    </location>
</feature>
<feature type="domain" description="DUF427" evidence="1">
    <location>
        <begin position="158"/>
        <end position="249"/>
    </location>
</feature>
<evidence type="ECO:0000313" key="2">
    <source>
        <dbReference type="EMBL" id="SDR21547.1"/>
    </source>
</evidence>
<protein>
    <submittedName>
        <fullName evidence="2">Uncharacterized conserved protein, DUF427 family</fullName>
    </submittedName>
</protein>
<dbReference type="Gene3D" id="2.170.150.40">
    <property type="entry name" value="Domain of unknown function (DUF427)"/>
    <property type="match status" value="2"/>
</dbReference>
<dbReference type="STRING" id="35622.SAMN04489764_4141"/>
<dbReference type="PANTHER" id="PTHR34310">
    <property type="entry name" value="DUF427 DOMAIN PROTEIN (AFU_ORTHOLOGUE AFUA_3G02220)"/>
    <property type="match status" value="1"/>
</dbReference>
<dbReference type="Proteomes" id="UP000217103">
    <property type="component" value="Unassembled WGS sequence"/>
</dbReference>
<dbReference type="Pfam" id="PF04248">
    <property type="entry name" value="NTP_transf_9"/>
    <property type="match status" value="2"/>
</dbReference>
<organism evidence="2 3">
    <name type="scientific">Thermostaphylospora chromogena</name>
    <dbReference type="NCBI Taxonomy" id="35622"/>
    <lineage>
        <taxon>Bacteria</taxon>
        <taxon>Bacillati</taxon>
        <taxon>Actinomycetota</taxon>
        <taxon>Actinomycetes</taxon>
        <taxon>Streptosporangiales</taxon>
        <taxon>Thermomonosporaceae</taxon>
        <taxon>Thermostaphylospora</taxon>
    </lineage>
</organism>
<dbReference type="AlphaFoldDB" id="A0A1H1H7W5"/>
<dbReference type="OrthoDB" id="285364at2"/>
<reference evidence="2 3" key="1">
    <citation type="submission" date="2016-10" db="EMBL/GenBank/DDBJ databases">
        <authorList>
            <person name="de Groot N.N."/>
        </authorList>
    </citation>
    <scope>NUCLEOTIDE SEQUENCE [LARGE SCALE GENOMIC DNA]</scope>
    <source>
        <strain evidence="2 3">DSM 43794</strain>
    </source>
</reference>
<evidence type="ECO:0000259" key="1">
    <source>
        <dbReference type="Pfam" id="PF04248"/>
    </source>
</evidence>
<name>A0A1H1H7W5_9ACTN</name>